<dbReference type="AlphaFoldDB" id="A0A6G8QAI2"/>
<dbReference type="EMBL" id="CP045119">
    <property type="protein sequence ID" value="QIN83481.1"/>
    <property type="molecule type" value="Genomic_DNA"/>
</dbReference>
<dbReference type="KEGG" id="rub:GBA63_13190"/>
<reference evidence="1 2" key="1">
    <citation type="submission" date="2019-10" db="EMBL/GenBank/DDBJ databases">
        <title>Rubrobacter sp nov SCSIO 52090 isolated from a deep-sea sediment in the South China Sea.</title>
        <authorList>
            <person name="Chen R.W."/>
        </authorList>
    </citation>
    <scope>NUCLEOTIDE SEQUENCE [LARGE SCALE GENOMIC DNA]</scope>
    <source>
        <strain evidence="1 2">SCSIO 52909</strain>
    </source>
</reference>
<keyword evidence="2" id="KW-1185">Reference proteome</keyword>
<dbReference type="RefSeq" id="WP_166176810.1">
    <property type="nucleotide sequence ID" value="NZ_CP045119.1"/>
</dbReference>
<accession>A0A6G8QAI2</accession>
<dbReference type="Proteomes" id="UP000501452">
    <property type="component" value="Chromosome"/>
</dbReference>
<protein>
    <recommendedName>
        <fullName evidence="3">Polymerase nucleotidyl transferase domain-containing protein</fullName>
    </recommendedName>
</protein>
<evidence type="ECO:0000313" key="2">
    <source>
        <dbReference type="Proteomes" id="UP000501452"/>
    </source>
</evidence>
<evidence type="ECO:0000313" key="1">
    <source>
        <dbReference type="EMBL" id="QIN83481.1"/>
    </source>
</evidence>
<proteinExistence type="predicted"/>
<name>A0A6G8QAI2_9ACTN</name>
<organism evidence="1 2">
    <name type="scientific">Rubrobacter tropicus</name>
    <dbReference type="NCBI Taxonomy" id="2653851"/>
    <lineage>
        <taxon>Bacteria</taxon>
        <taxon>Bacillati</taxon>
        <taxon>Actinomycetota</taxon>
        <taxon>Rubrobacteria</taxon>
        <taxon>Rubrobacterales</taxon>
        <taxon>Rubrobacteraceae</taxon>
        <taxon>Rubrobacter</taxon>
    </lineage>
</organism>
<sequence>MIVGDARDAARRWVVEEAAGLPGFRGAFLHGSTNWLPEGAVLPATSDVDVMVVLEDPESSARPGKFRYLGALLEVSYLPDEQFRSPETILGLPELAGSFRTPGIISDPSGRLAELQRAVSGEYAQRRWVRKRCEGVRGKIFRHLRSLDGRAPFHDGVTAWLFATGNTANVLLAAGLKNPTVRRRYEAVRELLAEYGRPDFHESLLDLLGCARMSRERTGRHLASLADAFDAAKTVVETPFFFAADISDVGRPVAIDGSRELIEHGLHREAVFWIVATYARCQKVLHHDAPPETKEAFDPGFRCLLADLGITSFGDLERRGERVEAFLPRLWEVAEAIMADNRSIEG</sequence>
<evidence type="ECO:0008006" key="3">
    <source>
        <dbReference type="Google" id="ProtNLM"/>
    </source>
</evidence>
<gene>
    <name evidence="1" type="ORF">GBA63_13190</name>
</gene>